<comment type="caution">
    <text evidence="1">The sequence shown here is derived from an EMBL/GenBank/DDBJ whole genome shotgun (WGS) entry which is preliminary data.</text>
</comment>
<gene>
    <name evidence="1" type="ORF">TCAL_16054</name>
</gene>
<sequence length="223" mass="26025">MMASRSCELLFLRTCFSFLILVAFCDIAFILSRGEGLFSHSQCPSFYSADRNDSLSLAETESLSEFAKKLGINESEVDRNKLKRVQEMHILSRRAARAQHPEDTATSGQNPKFFCGEGDEDCQGWLTRWSNWRLLVEVENLHKLKDLKEVDTPLDRLELELREKRLEFQKDRYNRALDILDLEYKQGLMEIDFERQQDTLVREIAKEMLRLAQEANEPLAHTF</sequence>
<organism evidence="1 2">
    <name type="scientific">Tigriopus californicus</name>
    <name type="common">Marine copepod</name>
    <dbReference type="NCBI Taxonomy" id="6832"/>
    <lineage>
        <taxon>Eukaryota</taxon>
        <taxon>Metazoa</taxon>
        <taxon>Ecdysozoa</taxon>
        <taxon>Arthropoda</taxon>
        <taxon>Crustacea</taxon>
        <taxon>Multicrustacea</taxon>
        <taxon>Hexanauplia</taxon>
        <taxon>Copepoda</taxon>
        <taxon>Harpacticoida</taxon>
        <taxon>Harpacticidae</taxon>
        <taxon>Tigriopus</taxon>
    </lineage>
</organism>
<accession>A0A553PQB5</accession>
<dbReference type="AlphaFoldDB" id="A0A553PQB5"/>
<protein>
    <submittedName>
        <fullName evidence="1">Uncharacterized protein</fullName>
    </submittedName>
</protein>
<evidence type="ECO:0000313" key="2">
    <source>
        <dbReference type="Proteomes" id="UP000318571"/>
    </source>
</evidence>
<evidence type="ECO:0000313" key="1">
    <source>
        <dbReference type="EMBL" id="TRY79874.1"/>
    </source>
</evidence>
<proteinExistence type="predicted"/>
<dbReference type="EMBL" id="VCGU01000002">
    <property type="protein sequence ID" value="TRY79874.1"/>
    <property type="molecule type" value="Genomic_DNA"/>
</dbReference>
<name>A0A553PQB5_TIGCA</name>
<keyword evidence="2" id="KW-1185">Reference proteome</keyword>
<dbReference type="Proteomes" id="UP000318571">
    <property type="component" value="Chromosome 6"/>
</dbReference>
<reference evidence="1 2" key="1">
    <citation type="journal article" date="2018" name="Nat. Ecol. Evol.">
        <title>Genomic signatures of mitonuclear coevolution across populations of Tigriopus californicus.</title>
        <authorList>
            <person name="Barreto F.S."/>
            <person name="Watson E.T."/>
            <person name="Lima T.G."/>
            <person name="Willett C.S."/>
            <person name="Edmands S."/>
            <person name="Li W."/>
            <person name="Burton R.S."/>
        </authorList>
    </citation>
    <scope>NUCLEOTIDE SEQUENCE [LARGE SCALE GENOMIC DNA]</scope>
    <source>
        <strain evidence="1 2">San Diego</strain>
    </source>
</reference>